<keyword evidence="3" id="KW-0812">Transmembrane</keyword>
<dbReference type="Proteomes" id="UP000475545">
    <property type="component" value="Unassembled WGS sequence"/>
</dbReference>
<dbReference type="InterPro" id="IPR025519">
    <property type="entry name" value="DUF4407"/>
</dbReference>
<evidence type="ECO:0000256" key="2">
    <source>
        <dbReference type="SAM" id="MobiDB-lite"/>
    </source>
</evidence>
<dbReference type="EMBL" id="WMBR01000001">
    <property type="protein sequence ID" value="MXP20223.1"/>
    <property type="molecule type" value="Genomic_DNA"/>
</dbReference>
<evidence type="ECO:0000256" key="3">
    <source>
        <dbReference type="SAM" id="Phobius"/>
    </source>
</evidence>
<protein>
    <submittedName>
        <fullName evidence="4">DUF4407 domain-containing protein</fullName>
    </submittedName>
</protein>
<feature type="transmembrane region" description="Helical" evidence="3">
    <location>
        <begin position="89"/>
        <end position="107"/>
    </location>
</feature>
<comment type="caution">
    <text evidence="4">The sequence shown here is derived from an EMBL/GenBank/DDBJ whole genome shotgun (WGS) entry which is preliminary data.</text>
</comment>
<dbReference type="AlphaFoldDB" id="A0A6L7GL49"/>
<organism evidence="4 5">
    <name type="scientific">Gordonia mangrovi</name>
    <dbReference type="NCBI Taxonomy" id="2665643"/>
    <lineage>
        <taxon>Bacteria</taxon>
        <taxon>Bacillati</taxon>
        <taxon>Actinomycetota</taxon>
        <taxon>Actinomycetes</taxon>
        <taxon>Mycobacteriales</taxon>
        <taxon>Gordoniaceae</taxon>
        <taxon>Gordonia</taxon>
    </lineage>
</organism>
<keyword evidence="3" id="KW-1133">Transmembrane helix</keyword>
<dbReference type="Pfam" id="PF14362">
    <property type="entry name" value="DUF4407"/>
    <property type="match status" value="1"/>
</dbReference>
<gene>
    <name evidence="4" type="ORF">GIY30_02405</name>
</gene>
<feature type="transmembrane region" description="Helical" evidence="3">
    <location>
        <begin position="128"/>
        <end position="148"/>
    </location>
</feature>
<accession>A0A6L7GL49</accession>
<name>A0A6L7GL49_9ACTN</name>
<proteinExistence type="predicted"/>
<feature type="region of interest" description="Disordered" evidence="2">
    <location>
        <begin position="502"/>
        <end position="541"/>
    </location>
</feature>
<keyword evidence="1" id="KW-0175">Coiled coil</keyword>
<keyword evidence="5" id="KW-1185">Reference proteome</keyword>
<feature type="region of interest" description="Disordered" evidence="2">
    <location>
        <begin position="1"/>
        <end position="24"/>
    </location>
</feature>
<feature type="coiled-coil region" evidence="1">
    <location>
        <begin position="416"/>
        <end position="472"/>
    </location>
</feature>
<sequence>MHRPATAAPRPNPRIVTTQTRSARMTTDRSSRPVAYFFAQVGGARRDVLERMPGQLPRQAAMGAVIMTTAVFAAVSATYALLIADVTDVLLFAIVFGIAWGIAILNLDRMLVMGMGKERNPKRLIMLAIPRVFLALVIGVVISTPLMLKIFEPEVDAQLQKNILTQQEELRSQLQGSTTASDLAAAKGTLSELRATINAGPTTDPAANSEVKAIQSEIDALAKTASTQKSDYEKARAAALAEEDGTGGTGVAGCAAACVAKQRVANEAQARWDATTQQIAAKEAKKQQTINALRPQLLEESKQAIADAQRDLPHVQQTVNDLQQKVDAANGTSHEVALNNTGLIARLQALSDVTASDGTTRMARLAVAALFICLELLPVIFKVLTNLGKPTAYDNAIDQIDDIETDQALADWHRTQAETQRVKDEEAEELDHAREKRNIRRQVEVAAEQDQAQHHEQTLRLVNKEVAEHQREVVSEALAEWRDAARAAAGVRMNAWRQNVVGNGPAPKHVHDPTGQPMPANGTTPPGPTVTVTSLPDPGTI</sequence>
<reference evidence="4 5" key="1">
    <citation type="submission" date="2019-11" db="EMBL/GenBank/DDBJ databases">
        <title>Gordonia sp. nov., a novel actinobacterium isolated from mangrove soil in Hainan.</title>
        <authorList>
            <person name="Huang X."/>
            <person name="Xie Y."/>
            <person name="Chu X."/>
            <person name="Xiao K."/>
        </authorList>
    </citation>
    <scope>NUCLEOTIDE SEQUENCE [LARGE SCALE GENOMIC DNA]</scope>
    <source>
        <strain evidence="4 5">HNM0687</strain>
    </source>
</reference>
<feature type="compositionally biased region" description="Polar residues" evidence="2">
    <location>
        <begin position="15"/>
        <end position="24"/>
    </location>
</feature>
<feature type="coiled-coil region" evidence="1">
    <location>
        <begin position="298"/>
        <end position="325"/>
    </location>
</feature>
<evidence type="ECO:0000313" key="4">
    <source>
        <dbReference type="EMBL" id="MXP20223.1"/>
    </source>
</evidence>
<evidence type="ECO:0000313" key="5">
    <source>
        <dbReference type="Proteomes" id="UP000475545"/>
    </source>
</evidence>
<keyword evidence="3" id="KW-0472">Membrane</keyword>
<evidence type="ECO:0000256" key="1">
    <source>
        <dbReference type="SAM" id="Coils"/>
    </source>
</evidence>
<feature type="transmembrane region" description="Helical" evidence="3">
    <location>
        <begin position="60"/>
        <end position="83"/>
    </location>
</feature>